<proteinExistence type="predicted"/>
<dbReference type="EMBL" id="CM023489">
    <property type="protein sequence ID" value="KAH6921618.1"/>
    <property type="molecule type" value="Genomic_DNA"/>
</dbReference>
<dbReference type="Proteomes" id="UP000821845">
    <property type="component" value="Chromosome 9"/>
</dbReference>
<gene>
    <name evidence="1" type="ORF">HPB50_003608</name>
</gene>
<comment type="caution">
    <text evidence="1">The sequence shown here is derived from an EMBL/GenBank/DDBJ whole genome shotgun (WGS) entry which is preliminary data.</text>
</comment>
<organism evidence="1 2">
    <name type="scientific">Hyalomma asiaticum</name>
    <name type="common">Tick</name>
    <dbReference type="NCBI Taxonomy" id="266040"/>
    <lineage>
        <taxon>Eukaryota</taxon>
        <taxon>Metazoa</taxon>
        <taxon>Ecdysozoa</taxon>
        <taxon>Arthropoda</taxon>
        <taxon>Chelicerata</taxon>
        <taxon>Arachnida</taxon>
        <taxon>Acari</taxon>
        <taxon>Parasitiformes</taxon>
        <taxon>Ixodida</taxon>
        <taxon>Ixodoidea</taxon>
        <taxon>Ixodidae</taxon>
        <taxon>Hyalomminae</taxon>
        <taxon>Hyalomma</taxon>
    </lineage>
</organism>
<protein>
    <submittedName>
        <fullName evidence="1">Uncharacterized protein</fullName>
    </submittedName>
</protein>
<keyword evidence="2" id="KW-1185">Reference proteome</keyword>
<name>A0ACB7RJZ2_HYAAI</name>
<accession>A0ACB7RJZ2</accession>
<sequence>MIYLQGGPGKSGTFGQFLEIGPLGFNAEGILYRRKHTVQKIFNVLFLDQPAGSGFSFTKSSMGYARSIDDCVVAMREFLRQFLVLFPENKNRELYLAGESYGTRGAVALAYSLLTNPSPGLPLKVSGVIAGSPAFGNVLDEMAPADTLYHFGMLDSNGRELYAQAMQRIRQLWANNRTVALHLLSHTIFRLHPTPSLFSNLTGYNDHASLLSDQRPREFVHYYRYMQKPLFKRSLHLCSHATVDSSRLLVMLYLAGDYVADLREKVQYLLDSTKVLVFTGQLDTVFSAVNQEKYLMSLNWTGTAAFRKAARRAWYASGPGSKLQGYVKTTKGLTYVVLVRSGHHVLFDASEAVYHVIENFASGVDVINSRRNVLGSNTGKRPLLLWVQGGPGSSALYGQFLENGPLGIDADGRLYRRSHTLLNMFNIIYLDHPVGSGYSFDKNEDYPSTLGHAAMQGLTFLRRFLKIFDEYRRRDFFIAGESYGARSVIGLTQRLLTQRPKDLPLRLKGVMLGVGFVFPLLDIINSTDFLYFSGLLDERGRERKLCTTNSPASRHHASIVEPSGAKEVKRYLEYANSASFKKIIHVDSSRTLEGKSTQLVKALALGDFFVDKTSTLVDVLNSVRVLFYTAELDAVFPAVNIARSFDKLQWRGAALFKKASRNPWYYAGQPRTRRVLRGYERVAGTLMYYTVLFGGHHVSMDQSAAVSEMYGRFLRFVRMRAANIPA</sequence>
<reference evidence="1" key="1">
    <citation type="submission" date="2020-05" db="EMBL/GenBank/DDBJ databases">
        <title>Large-scale comparative analyses of tick genomes elucidate their genetic diversity and vector capacities.</title>
        <authorList>
            <person name="Jia N."/>
            <person name="Wang J."/>
            <person name="Shi W."/>
            <person name="Du L."/>
            <person name="Sun Y."/>
            <person name="Zhan W."/>
            <person name="Jiang J."/>
            <person name="Wang Q."/>
            <person name="Zhang B."/>
            <person name="Ji P."/>
            <person name="Sakyi L.B."/>
            <person name="Cui X."/>
            <person name="Yuan T."/>
            <person name="Jiang B."/>
            <person name="Yang W."/>
            <person name="Lam T.T.-Y."/>
            <person name="Chang Q."/>
            <person name="Ding S."/>
            <person name="Wang X."/>
            <person name="Zhu J."/>
            <person name="Ruan X."/>
            <person name="Zhao L."/>
            <person name="Wei J."/>
            <person name="Que T."/>
            <person name="Du C."/>
            <person name="Cheng J."/>
            <person name="Dai P."/>
            <person name="Han X."/>
            <person name="Huang E."/>
            <person name="Gao Y."/>
            <person name="Liu J."/>
            <person name="Shao H."/>
            <person name="Ye R."/>
            <person name="Li L."/>
            <person name="Wei W."/>
            <person name="Wang X."/>
            <person name="Wang C."/>
            <person name="Yang T."/>
            <person name="Huo Q."/>
            <person name="Li W."/>
            <person name="Guo W."/>
            <person name="Chen H."/>
            <person name="Zhou L."/>
            <person name="Ni X."/>
            <person name="Tian J."/>
            <person name="Zhou Y."/>
            <person name="Sheng Y."/>
            <person name="Liu T."/>
            <person name="Pan Y."/>
            <person name="Xia L."/>
            <person name="Li J."/>
            <person name="Zhao F."/>
            <person name="Cao W."/>
        </authorList>
    </citation>
    <scope>NUCLEOTIDE SEQUENCE</scope>
    <source>
        <strain evidence="1">Hyas-2018</strain>
    </source>
</reference>
<evidence type="ECO:0000313" key="1">
    <source>
        <dbReference type="EMBL" id="KAH6921618.1"/>
    </source>
</evidence>
<evidence type="ECO:0000313" key="2">
    <source>
        <dbReference type="Proteomes" id="UP000821845"/>
    </source>
</evidence>